<dbReference type="Pfam" id="PF06880">
    <property type="entry name" value="DUF1262"/>
    <property type="match status" value="1"/>
</dbReference>
<dbReference type="PANTHER" id="PTHR31050">
    <property type="entry name" value="OS08G0413200 PROTEIN"/>
    <property type="match status" value="1"/>
</dbReference>
<dbReference type="Proteomes" id="UP000796880">
    <property type="component" value="Unassembled WGS sequence"/>
</dbReference>
<gene>
    <name evidence="1" type="ORF">FNV43_RR03565</name>
</gene>
<dbReference type="OrthoDB" id="647907at2759"/>
<comment type="caution">
    <text evidence="1">The sequence shown here is derived from an EMBL/GenBank/DDBJ whole genome shotgun (WGS) entry which is preliminary data.</text>
</comment>
<reference evidence="1" key="1">
    <citation type="submission" date="2020-03" db="EMBL/GenBank/DDBJ databases">
        <title>A high-quality chromosome-level genome assembly of a woody plant with both climbing and erect habits, Rhamnella rubrinervis.</title>
        <authorList>
            <person name="Lu Z."/>
            <person name="Yang Y."/>
            <person name="Zhu X."/>
            <person name="Sun Y."/>
        </authorList>
    </citation>
    <scope>NUCLEOTIDE SEQUENCE</scope>
    <source>
        <strain evidence="1">BYM</strain>
        <tissue evidence="1">Leaf</tissue>
    </source>
</reference>
<name>A0A8K0HIP0_9ROSA</name>
<evidence type="ECO:0000313" key="1">
    <source>
        <dbReference type="EMBL" id="KAF3453130.1"/>
    </source>
</evidence>
<protein>
    <submittedName>
        <fullName evidence="1">Uncharacterized protein</fullName>
    </submittedName>
</protein>
<evidence type="ECO:0000313" key="2">
    <source>
        <dbReference type="Proteomes" id="UP000796880"/>
    </source>
</evidence>
<dbReference type="InterPro" id="IPR010683">
    <property type="entry name" value="DUF1262"/>
</dbReference>
<keyword evidence="2" id="KW-1185">Reference proteome</keyword>
<accession>A0A8K0HIP0</accession>
<proteinExistence type="predicted"/>
<sequence length="400" mass="45279">MYVTRRLSTYRKSLASLSDPPPEGPNSGILVIQDEEAMPTRCLGLCETDRIKELPLPQNRSLELYYAQGISYLRTLHFHNVFFVPVLNQPLSSKLYYAIHPYGKDRGEAITSSEEDLEACCFSIHGKDVPPQRLDPKNKYQQFEISLEGGNVNPLGSGFTAKSLDGFPPNFLGRKGWKLISSSSPGFELSDDAQGLDAALRACLPNFDFPLAEDEKSKPVAVLGKWYCPFMFIKEGTPQTLKDEMSRSMYYEMTLEQSWELIFAKENDHNQGNAIVVDIDVQTEAVMVGKREAVIDESNIGDGVVWFRSFSNVGEETSVGLSIEIVERMKWEQKRVGWITGDERKVRVERAEECGGPLGGEWNKFGCFVLTERFVLKRMNGSLVLTHDFKHTHQIRSKWE</sequence>
<dbReference type="EMBL" id="VOIH02000002">
    <property type="protein sequence ID" value="KAF3453130.1"/>
    <property type="molecule type" value="Genomic_DNA"/>
</dbReference>
<dbReference type="PANTHER" id="PTHR31050:SF3">
    <property type="entry name" value="OS08G0412800 PROTEIN"/>
    <property type="match status" value="1"/>
</dbReference>
<dbReference type="AlphaFoldDB" id="A0A8K0HIP0"/>
<organism evidence="1 2">
    <name type="scientific">Rhamnella rubrinervis</name>
    <dbReference type="NCBI Taxonomy" id="2594499"/>
    <lineage>
        <taxon>Eukaryota</taxon>
        <taxon>Viridiplantae</taxon>
        <taxon>Streptophyta</taxon>
        <taxon>Embryophyta</taxon>
        <taxon>Tracheophyta</taxon>
        <taxon>Spermatophyta</taxon>
        <taxon>Magnoliopsida</taxon>
        <taxon>eudicotyledons</taxon>
        <taxon>Gunneridae</taxon>
        <taxon>Pentapetalae</taxon>
        <taxon>rosids</taxon>
        <taxon>fabids</taxon>
        <taxon>Rosales</taxon>
        <taxon>Rhamnaceae</taxon>
        <taxon>rhamnoid group</taxon>
        <taxon>Rhamneae</taxon>
        <taxon>Rhamnella</taxon>
    </lineage>
</organism>